<proteinExistence type="predicted"/>
<keyword evidence="2" id="KW-1185">Reference proteome</keyword>
<dbReference type="EMBL" id="JASBWT010000013">
    <property type="protein sequence ID" value="KAJ9099308.1"/>
    <property type="molecule type" value="Genomic_DNA"/>
</dbReference>
<protein>
    <submittedName>
        <fullName evidence="1">Uncharacterized protein</fullName>
    </submittedName>
</protein>
<accession>A0ACC2VIU5</accession>
<dbReference type="Proteomes" id="UP001227268">
    <property type="component" value="Unassembled WGS sequence"/>
</dbReference>
<evidence type="ECO:0000313" key="2">
    <source>
        <dbReference type="Proteomes" id="UP001227268"/>
    </source>
</evidence>
<reference evidence="1" key="1">
    <citation type="submission" date="2023-04" db="EMBL/GenBank/DDBJ databases">
        <title>Draft Genome sequencing of Naganishia species isolated from polar environments using Oxford Nanopore Technology.</title>
        <authorList>
            <person name="Leo P."/>
            <person name="Venkateswaran K."/>
        </authorList>
    </citation>
    <scope>NUCLEOTIDE SEQUENCE</scope>
    <source>
        <strain evidence="1">MNA-CCFEE 5423</strain>
    </source>
</reference>
<evidence type="ECO:0000313" key="1">
    <source>
        <dbReference type="EMBL" id="KAJ9099308.1"/>
    </source>
</evidence>
<gene>
    <name evidence="1" type="ORF">QFC21_004189</name>
</gene>
<name>A0ACC2VIU5_9TREE</name>
<sequence>MSPTPNHRILFKPIENSETGGCHIDVYLPAQPKGAPIAWMIHGGGFTIGGSSHIPVDQVEWFLEQGIAVVSNEYRLLPHASLSDIREGNLDAYKWILTDLNTETHAELNTSKIAVLGWSAGGSALLYLAHDAHKASLPNPTCLIPTYPKAEMNDEKARPRSALKASCTEEEWKAIEPIYREPVCTGYKYGITWYKDDPSPRAQWMKAAVHSHTIHSAWMQHDPPYPAEYSPMNLLDSSYPPTFVVIATADWLIPPAESHTVVEKLKACGVEAMSAEAHGMGHGVCEDPRSSWPDDQKWWEEAILPSLQWTARKLRA</sequence>
<organism evidence="1 2">
    <name type="scientific">Naganishia friedmannii</name>
    <dbReference type="NCBI Taxonomy" id="89922"/>
    <lineage>
        <taxon>Eukaryota</taxon>
        <taxon>Fungi</taxon>
        <taxon>Dikarya</taxon>
        <taxon>Basidiomycota</taxon>
        <taxon>Agaricomycotina</taxon>
        <taxon>Tremellomycetes</taxon>
        <taxon>Filobasidiales</taxon>
        <taxon>Filobasidiaceae</taxon>
        <taxon>Naganishia</taxon>
    </lineage>
</organism>
<comment type="caution">
    <text evidence="1">The sequence shown here is derived from an EMBL/GenBank/DDBJ whole genome shotgun (WGS) entry which is preliminary data.</text>
</comment>